<dbReference type="EMBL" id="JASPKZ010008052">
    <property type="protein sequence ID" value="KAJ9581016.1"/>
    <property type="molecule type" value="Genomic_DNA"/>
</dbReference>
<feature type="chain" id="PRO_5041785288" description="Lipocalin/cytosolic fatty-acid binding domain-containing protein" evidence="2">
    <location>
        <begin position="18"/>
        <end position="176"/>
    </location>
</feature>
<dbReference type="PANTHER" id="PTHR10612:SF34">
    <property type="entry name" value="APOLIPOPROTEIN D"/>
    <property type="match status" value="1"/>
</dbReference>
<reference evidence="4" key="2">
    <citation type="submission" date="2023-05" db="EMBL/GenBank/DDBJ databases">
        <authorList>
            <person name="Fouks B."/>
        </authorList>
    </citation>
    <scope>NUCLEOTIDE SEQUENCE</scope>
    <source>
        <strain evidence="4">Stay&amp;Tobe</strain>
        <tissue evidence="4">Testes</tissue>
    </source>
</reference>
<accession>A0AAD7ZID7</accession>
<evidence type="ECO:0000256" key="1">
    <source>
        <dbReference type="ARBA" id="ARBA00006889"/>
    </source>
</evidence>
<reference evidence="4" key="1">
    <citation type="journal article" date="2023" name="IScience">
        <title>Live-bearing cockroach genome reveals convergent evolutionary mechanisms linked to viviparity in insects and beyond.</title>
        <authorList>
            <person name="Fouks B."/>
            <person name="Harrison M.C."/>
            <person name="Mikhailova A.A."/>
            <person name="Marchal E."/>
            <person name="English S."/>
            <person name="Carruthers M."/>
            <person name="Jennings E.C."/>
            <person name="Chiamaka E.L."/>
            <person name="Frigard R.A."/>
            <person name="Pippel M."/>
            <person name="Attardo G.M."/>
            <person name="Benoit J.B."/>
            <person name="Bornberg-Bauer E."/>
            <person name="Tobe S.S."/>
        </authorList>
    </citation>
    <scope>NUCLEOTIDE SEQUENCE</scope>
    <source>
        <strain evidence="4">Stay&amp;Tobe</strain>
    </source>
</reference>
<name>A0AAD7ZID7_DIPPU</name>
<feature type="domain" description="Lipocalin/cytosolic fatty-acid binding" evidence="3">
    <location>
        <begin position="32"/>
        <end position="173"/>
    </location>
</feature>
<comment type="caution">
    <text evidence="4">The sequence shown here is derived from an EMBL/GenBank/DDBJ whole genome shotgun (WGS) entry which is preliminary data.</text>
</comment>
<dbReference type="InterPro" id="IPR000566">
    <property type="entry name" value="Lipocln_cytosolic_FA-bd_dom"/>
</dbReference>
<dbReference type="AlphaFoldDB" id="A0AAD7ZID7"/>
<evidence type="ECO:0000256" key="2">
    <source>
        <dbReference type="PIRNR" id="PIRNR036893"/>
    </source>
</evidence>
<dbReference type="SUPFAM" id="SSF50814">
    <property type="entry name" value="Lipocalins"/>
    <property type="match status" value="1"/>
</dbReference>
<dbReference type="Gene3D" id="2.40.128.20">
    <property type="match status" value="1"/>
</dbReference>
<dbReference type="InterPro" id="IPR012674">
    <property type="entry name" value="Calycin"/>
</dbReference>
<proteinExistence type="inferred from homology"/>
<keyword evidence="2" id="KW-0732">Signal</keyword>
<dbReference type="GO" id="GO:0000302">
    <property type="term" value="P:response to reactive oxygen species"/>
    <property type="evidence" value="ECO:0007669"/>
    <property type="project" value="TreeGrafter"/>
</dbReference>
<comment type="similarity">
    <text evidence="1 2">Belongs to the calycin superfamily. Lipocalin family.</text>
</comment>
<organism evidence="4 5">
    <name type="scientific">Diploptera punctata</name>
    <name type="common">Pacific beetle cockroach</name>
    <dbReference type="NCBI Taxonomy" id="6984"/>
    <lineage>
        <taxon>Eukaryota</taxon>
        <taxon>Metazoa</taxon>
        <taxon>Ecdysozoa</taxon>
        <taxon>Arthropoda</taxon>
        <taxon>Hexapoda</taxon>
        <taxon>Insecta</taxon>
        <taxon>Pterygota</taxon>
        <taxon>Neoptera</taxon>
        <taxon>Polyneoptera</taxon>
        <taxon>Dictyoptera</taxon>
        <taxon>Blattodea</taxon>
        <taxon>Blaberoidea</taxon>
        <taxon>Blaberidae</taxon>
        <taxon>Diplopterinae</taxon>
        <taxon>Diploptera</taxon>
    </lineage>
</organism>
<dbReference type="Pfam" id="PF08212">
    <property type="entry name" value="Lipocalin_2"/>
    <property type="match status" value="1"/>
</dbReference>
<feature type="signal peptide" evidence="2">
    <location>
        <begin position="1"/>
        <end position="17"/>
    </location>
</feature>
<keyword evidence="5" id="KW-1185">Reference proteome</keyword>
<evidence type="ECO:0000259" key="3">
    <source>
        <dbReference type="Pfam" id="PF08212"/>
    </source>
</evidence>
<protein>
    <recommendedName>
        <fullName evidence="3">Lipocalin/cytosolic fatty-acid binding domain-containing protein</fullName>
    </recommendedName>
</protein>
<dbReference type="PANTHER" id="PTHR10612">
    <property type="entry name" value="APOLIPOPROTEIN D"/>
    <property type="match status" value="1"/>
</dbReference>
<dbReference type="Proteomes" id="UP001233999">
    <property type="component" value="Unassembled WGS sequence"/>
</dbReference>
<evidence type="ECO:0000313" key="4">
    <source>
        <dbReference type="EMBL" id="KAJ9581016.1"/>
    </source>
</evidence>
<dbReference type="PIRSF" id="PIRSF036893">
    <property type="entry name" value="Lipocalin_ApoD"/>
    <property type="match status" value="1"/>
</dbReference>
<sequence>MLYLVTSLFFGVAFVAGQECNFGDLETFVGFDPEKYLGTWYEHYRSPNPEEESYVGCEFDQYFKSDIGISVLSVAYSKPAVRSFEVSSGIIANYTDNTFFLQYFNDPTWSSEYTVLGTDYTTYSIVGGCLGNSDPLVWIASHEKEMTDEGKESVVAILEKMNLNIDDLETVDQSFC</sequence>
<evidence type="ECO:0000313" key="5">
    <source>
        <dbReference type="Proteomes" id="UP001233999"/>
    </source>
</evidence>
<dbReference type="GO" id="GO:0006629">
    <property type="term" value="P:lipid metabolic process"/>
    <property type="evidence" value="ECO:0007669"/>
    <property type="project" value="TreeGrafter"/>
</dbReference>
<dbReference type="InterPro" id="IPR022271">
    <property type="entry name" value="Lipocalin_ApoD"/>
</dbReference>
<dbReference type="GO" id="GO:0005737">
    <property type="term" value="C:cytoplasm"/>
    <property type="evidence" value="ECO:0007669"/>
    <property type="project" value="TreeGrafter"/>
</dbReference>
<gene>
    <name evidence="4" type="ORF">L9F63_023803</name>
</gene>